<protein>
    <submittedName>
        <fullName evidence="1">Uncharacterized protein</fullName>
    </submittedName>
</protein>
<dbReference type="Proteomes" id="UP001420932">
    <property type="component" value="Unassembled WGS sequence"/>
</dbReference>
<accession>A0AAP0HCT1</accession>
<name>A0AAP0HCT1_9MAGN</name>
<comment type="caution">
    <text evidence="1">The sequence shown here is derived from an EMBL/GenBank/DDBJ whole genome shotgun (WGS) entry which is preliminary data.</text>
</comment>
<organism evidence="1 2">
    <name type="scientific">Stephania yunnanensis</name>
    <dbReference type="NCBI Taxonomy" id="152371"/>
    <lineage>
        <taxon>Eukaryota</taxon>
        <taxon>Viridiplantae</taxon>
        <taxon>Streptophyta</taxon>
        <taxon>Embryophyta</taxon>
        <taxon>Tracheophyta</taxon>
        <taxon>Spermatophyta</taxon>
        <taxon>Magnoliopsida</taxon>
        <taxon>Ranunculales</taxon>
        <taxon>Menispermaceae</taxon>
        <taxon>Menispermoideae</taxon>
        <taxon>Cissampelideae</taxon>
        <taxon>Stephania</taxon>
    </lineage>
</organism>
<keyword evidence="2" id="KW-1185">Reference proteome</keyword>
<gene>
    <name evidence="1" type="ORF">Syun_031076</name>
</gene>
<sequence>MDEELGPNCMLDLHDCITYEEEVEKKIEVQHIQERSDEPYEESKEDHPLVLMNPPHASRILVKFKMVMEQKGHLKIVYGVDNYVFDVQDNVDTYVLGFQDELKNMNEESGVECSNLDASDVLRFAFLEVSRDTIYARFETCRASIFVSNESRGHIYFERQKSERVQVNVLNSCLHEEMLSAPTDTRMRVTTQAR</sequence>
<reference evidence="1 2" key="1">
    <citation type="submission" date="2024-01" db="EMBL/GenBank/DDBJ databases">
        <title>Genome assemblies of Stephania.</title>
        <authorList>
            <person name="Yang L."/>
        </authorList>
    </citation>
    <scope>NUCLEOTIDE SEQUENCE [LARGE SCALE GENOMIC DNA]</scope>
    <source>
        <strain evidence="1">YNDBR</strain>
        <tissue evidence="1">Leaf</tissue>
    </source>
</reference>
<proteinExistence type="predicted"/>
<dbReference type="EMBL" id="JBBNAF010000036">
    <property type="protein sequence ID" value="KAK9082139.1"/>
    <property type="molecule type" value="Genomic_DNA"/>
</dbReference>
<dbReference type="AlphaFoldDB" id="A0AAP0HCT1"/>
<evidence type="ECO:0000313" key="2">
    <source>
        <dbReference type="Proteomes" id="UP001420932"/>
    </source>
</evidence>
<evidence type="ECO:0000313" key="1">
    <source>
        <dbReference type="EMBL" id="KAK9082139.1"/>
    </source>
</evidence>